<organism evidence="2 3">
    <name type="scientific">Gonium pectorale</name>
    <name type="common">Green alga</name>
    <dbReference type="NCBI Taxonomy" id="33097"/>
    <lineage>
        <taxon>Eukaryota</taxon>
        <taxon>Viridiplantae</taxon>
        <taxon>Chlorophyta</taxon>
        <taxon>core chlorophytes</taxon>
        <taxon>Chlorophyceae</taxon>
        <taxon>CS clade</taxon>
        <taxon>Chlamydomonadales</taxon>
        <taxon>Volvocaceae</taxon>
        <taxon>Gonium</taxon>
    </lineage>
</organism>
<feature type="region of interest" description="Disordered" evidence="1">
    <location>
        <begin position="120"/>
        <end position="154"/>
    </location>
</feature>
<dbReference type="OrthoDB" id="10479104at2759"/>
<evidence type="ECO:0000313" key="3">
    <source>
        <dbReference type="Proteomes" id="UP000075714"/>
    </source>
</evidence>
<sequence length="294" mass="30332">MSATLRASVVAAVPPAASIVPGGANSSGAAGFGDGIGRVGALRDLSGRRLLALLPALGAALRGDGPEGLSSSSSAGARAGAAGALADRFQGWVEAVLYDIAEIVVREQQMLQLQLQEEDRGKTAADSRGTAAGAGAGCSPPQVPLRQPPPTLPPPPGAVALALAALPGVMPAAASWAAQPAGPGRCVLAVLLEYLQPRLGELPGTLLAEMLRGLTDSGLHPGPRFLSRHALALKRRTEQLSPQQLVQAARDYRKLGMMTRGGLRAAIRAAREAIVRERELRRPYEGKVLYGAKH</sequence>
<feature type="compositionally biased region" description="Pro residues" evidence="1">
    <location>
        <begin position="141"/>
        <end position="154"/>
    </location>
</feature>
<accession>A0A150G6G6</accession>
<gene>
    <name evidence="2" type="ORF">GPECTOR_55g334</name>
</gene>
<dbReference type="AlphaFoldDB" id="A0A150G6G6"/>
<evidence type="ECO:0000313" key="2">
    <source>
        <dbReference type="EMBL" id="KXZ45428.1"/>
    </source>
</evidence>
<dbReference type="Proteomes" id="UP000075714">
    <property type="component" value="Unassembled WGS sequence"/>
</dbReference>
<keyword evidence="3" id="KW-1185">Reference proteome</keyword>
<dbReference type="EMBL" id="LSYV01000056">
    <property type="protein sequence ID" value="KXZ45428.1"/>
    <property type="molecule type" value="Genomic_DNA"/>
</dbReference>
<comment type="caution">
    <text evidence="2">The sequence shown here is derived from an EMBL/GenBank/DDBJ whole genome shotgun (WGS) entry which is preliminary data.</text>
</comment>
<name>A0A150G6G6_GONPE</name>
<proteinExistence type="predicted"/>
<protein>
    <submittedName>
        <fullName evidence="2">Uncharacterized protein</fullName>
    </submittedName>
</protein>
<reference evidence="3" key="1">
    <citation type="journal article" date="2016" name="Nat. Commun.">
        <title>The Gonium pectorale genome demonstrates co-option of cell cycle regulation during the evolution of multicellularity.</title>
        <authorList>
            <person name="Hanschen E.R."/>
            <person name="Marriage T.N."/>
            <person name="Ferris P.J."/>
            <person name="Hamaji T."/>
            <person name="Toyoda A."/>
            <person name="Fujiyama A."/>
            <person name="Neme R."/>
            <person name="Noguchi H."/>
            <person name="Minakuchi Y."/>
            <person name="Suzuki M."/>
            <person name="Kawai-Toyooka H."/>
            <person name="Smith D.R."/>
            <person name="Sparks H."/>
            <person name="Anderson J."/>
            <person name="Bakaric R."/>
            <person name="Luria V."/>
            <person name="Karger A."/>
            <person name="Kirschner M.W."/>
            <person name="Durand P.M."/>
            <person name="Michod R.E."/>
            <person name="Nozaki H."/>
            <person name="Olson B.J."/>
        </authorList>
    </citation>
    <scope>NUCLEOTIDE SEQUENCE [LARGE SCALE GENOMIC DNA]</scope>
    <source>
        <strain evidence="3">NIES-2863</strain>
    </source>
</reference>
<evidence type="ECO:0000256" key="1">
    <source>
        <dbReference type="SAM" id="MobiDB-lite"/>
    </source>
</evidence>